<feature type="domain" description="LysR substrate-binding" evidence="5">
    <location>
        <begin position="4"/>
        <end position="101"/>
    </location>
</feature>
<keyword evidence="7" id="KW-1185">Reference proteome</keyword>
<dbReference type="EMBL" id="JBHUFL010000001">
    <property type="protein sequence ID" value="MFD1833470.1"/>
    <property type="molecule type" value="Genomic_DNA"/>
</dbReference>
<evidence type="ECO:0000313" key="6">
    <source>
        <dbReference type="EMBL" id="MFD1833470.1"/>
    </source>
</evidence>
<evidence type="ECO:0000313" key="7">
    <source>
        <dbReference type="Proteomes" id="UP001597280"/>
    </source>
</evidence>
<dbReference type="PANTHER" id="PTHR30346:SF0">
    <property type="entry name" value="HCA OPERON TRANSCRIPTIONAL ACTIVATOR HCAR"/>
    <property type="match status" value="1"/>
</dbReference>
<proteinExistence type="inferred from homology"/>
<dbReference type="RefSeq" id="WP_343903230.1">
    <property type="nucleotide sequence ID" value="NZ_BAAAIS010000001.1"/>
</dbReference>
<dbReference type="Gene3D" id="3.40.190.10">
    <property type="entry name" value="Periplasmic binding protein-like II"/>
    <property type="match status" value="2"/>
</dbReference>
<dbReference type="Proteomes" id="UP001597280">
    <property type="component" value="Unassembled WGS sequence"/>
</dbReference>
<evidence type="ECO:0000256" key="3">
    <source>
        <dbReference type="ARBA" id="ARBA00023125"/>
    </source>
</evidence>
<accession>A0ABW4PUJ7</accession>
<gene>
    <name evidence="6" type="ORF">ACFSDA_00155</name>
</gene>
<evidence type="ECO:0000256" key="1">
    <source>
        <dbReference type="ARBA" id="ARBA00009437"/>
    </source>
</evidence>
<sequence>MTRPVLRVGFVPGVEPDRFVRRWRTGRRAAYLEVVPVPLSGQRRALAEGEVDMCFVRLPLEAAEDLHVVALWEERPAIVVGDENVLSLHEEISLADLEGETEIPAAHEDDAADRVAVVATGVGFTRLPLSLARLHHRKDTRQIPLVDAEPTRIALVWPRAADDDLRQEFVGVVRGRTSRSSR</sequence>
<keyword evidence="4" id="KW-0804">Transcription</keyword>
<protein>
    <submittedName>
        <fullName evidence="6">LysR substrate-binding domain-containing protein</fullName>
    </submittedName>
</protein>
<evidence type="ECO:0000259" key="5">
    <source>
        <dbReference type="Pfam" id="PF03466"/>
    </source>
</evidence>
<dbReference type="InterPro" id="IPR005119">
    <property type="entry name" value="LysR_subst-bd"/>
</dbReference>
<comment type="caution">
    <text evidence="6">The sequence shown here is derived from an EMBL/GenBank/DDBJ whole genome shotgun (WGS) entry which is preliminary data.</text>
</comment>
<comment type="similarity">
    <text evidence="1">Belongs to the LysR transcriptional regulatory family.</text>
</comment>
<keyword evidence="2" id="KW-0805">Transcription regulation</keyword>
<evidence type="ECO:0000256" key="2">
    <source>
        <dbReference type="ARBA" id="ARBA00023015"/>
    </source>
</evidence>
<organism evidence="6 7">
    <name type="scientific">Brachybacterium rhamnosum</name>
    <dbReference type="NCBI Taxonomy" id="173361"/>
    <lineage>
        <taxon>Bacteria</taxon>
        <taxon>Bacillati</taxon>
        <taxon>Actinomycetota</taxon>
        <taxon>Actinomycetes</taxon>
        <taxon>Micrococcales</taxon>
        <taxon>Dermabacteraceae</taxon>
        <taxon>Brachybacterium</taxon>
    </lineage>
</organism>
<name>A0ABW4PUJ7_9MICO</name>
<dbReference type="SUPFAM" id="SSF53850">
    <property type="entry name" value="Periplasmic binding protein-like II"/>
    <property type="match status" value="1"/>
</dbReference>
<dbReference type="Pfam" id="PF03466">
    <property type="entry name" value="LysR_substrate"/>
    <property type="match status" value="1"/>
</dbReference>
<dbReference type="PANTHER" id="PTHR30346">
    <property type="entry name" value="TRANSCRIPTIONAL DUAL REGULATOR HCAR-RELATED"/>
    <property type="match status" value="1"/>
</dbReference>
<keyword evidence="3" id="KW-0238">DNA-binding</keyword>
<reference evidence="7" key="1">
    <citation type="journal article" date="2019" name="Int. J. Syst. Evol. Microbiol.">
        <title>The Global Catalogue of Microorganisms (GCM) 10K type strain sequencing project: providing services to taxonomists for standard genome sequencing and annotation.</title>
        <authorList>
            <consortium name="The Broad Institute Genomics Platform"/>
            <consortium name="The Broad Institute Genome Sequencing Center for Infectious Disease"/>
            <person name="Wu L."/>
            <person name="Ma J."/>
        </authorList>
    </citation>
    <scope>NUCLEOTIDE SEQUENCE [LARGE SCALE GENOMIC DNA]</scope>
    <source>
        <strain evidence="7">JCM 11650</strain>
    </source>
</reference>
<evidence type="ECO:0000256" key="4">
    <source>
        <dbReference type="ARBA" id="ARBA00023163"/>
    </source>
</evidence>